<comment type="caution">
    <text evidence="2">The sequence shown here is derived from an EMBL/GenBank/DDBJ whole genome shotgun (WGS) entry which is preliminary data.</text>
</comment>
<keyword evidence="3" id="KW-1185">Reference proteome</keyword>
<keyword evidence="1" id="KW-0812">Transmembrane</keyword>
<reference evidence="2 3" key="1">
    <citation type="submission" date="2018-06" db="EMBL/GenBank/DDBJ databases">
        <title>Thermoflavimicrobium daqus sp. nov., a thermophilic microbe isolated from Moutai-flavour Daqu.</title>
        <authorList>
            <person name="Wang X."/>
            <person name="Zhou H."/>
        </authorList>
    </citation>
    <scope>NUCLEOTIDE SEQUENCE [LARGE SCALE GENOMIC DNA]</scope>
    <source>
        <strain evidence="2 3">FBKL4.011</strain>
    </source>
</reference>
<keyword evidence="1" id="KW-1133">Transmembrane helix</keyword>
<name>A0A364K1Y0_9BACL</name>
<proteinExistence type="predicted"/>
<organism evidence="2 3">
    <name type="scientific">Thermoflavimicrobium daqui</name>
    <dbReference type="NCBI Taxonomy" id="2137476"/>
    <lineage>
        <taxon>Bacteria</taxon>
        <taxon>Bacillati</taxon>
        <taxon>Bacillota</taxon>
        <taxon>Bacilli</taxon>
        <taxon>Bacillales</taxon>
        <taxon>Thermoactinomycetaceae</taxon>
        <taxon>Thermoflavimicrobium</taxon>
    </lineage>
</organism>
<dbReference type="Proteomes" id="UP000251213">
    <property type="component" value="Unassembled WGS sequence"/>
</dbReference>
<evidence type="ECO:0000256" key="1">
    <source>
        <dbReference type="SAM" id="Phobius"/>
    </source>
</evidence>
<feature type="transmembrane region" description="Helical" evidence="1">
    <location>
        <begin position="29"/>
        <end position="48"/>
    </location>
</feature>
<dbReference type="EMBL" id="QJKK01000011">
    <property type="protein sequence ID" value="RAL21965.1"/>
    <property type="molecule type" value="Genomic_DNA"/>
</dbReference>
<keyword evidence="1" id="KW-0472">Membrane</keyword>
<accession>A0A364K1Y0</accession>
<evidence type="ECO:0000313" key="2">
    <source>
        <dbReference type="EMBL" id="RAL21965.1"/>
    </source>
</evidence>
<protein>
    <submittedName>
        <fullName evidence="2">Uncharacterized protein</fullName>
    </submittedName>
</protein>
<dbReference type="AlphaFoldDB" id="A0A364K1Y0"/>
<gene>
    <name evidence="2" type="ORF">DL897_15380</name>
</gene>
<sequence>MLSDKIMVSFLISHSLMFYHKKYPNAVPMIPYGILTPPIIIVGLAFYVRINYLIIAARITVCLSSLNNEEDFNEQGKEY</sequence>
<evidence type="ECO:0000313" key="3">
    <source>
        <dbReference type="Proteomes" id="UP000251213"/>
    </source>
</evidence>
<reference evidence="2 3" key="2">
    <citation type="submission" date="2018-06" db="EMBL/GenBank/DDBJ databases">
        <authorList>
            <person name="Zhirakovskaya E."/>
        </authorList>
    </citation>
    <scope>NUCLEOTIDE SEQUENCE [LARGE SCALE GENOMIC DNA]</scope>
    <source>
        <strain evidence="2 3">FBKL4.011</strain>
    </source>
</reference>